<gene>
    <name evidence="9" type="ORF">FYJ83_14815</name>
</gene>
<keyword evidence="4 7" id="KW-1133">Transmembrane helix</keyword>
<dbReference type="AlphaFoldDB" id="A0A6N7XKY3"/>
<keyword evidence="5 7" id="KW-0472">Membrane</keyword>
<feature type="transmembrane region" description="Helical" evidence="7">
    <location>
        <begin position="435"/>
        <end position="456"/>
    </location>
</feature>
<evidence type="ECO:0000313" key="9">
    <source>
        <dbReference type="EMBL" id="MSU02731.1"/>
    </source>
</evidence>
<dbReference type="InterPro" id="IPR050250">
    <property type="entry name" value="Macrolide_Exporter_MacB"/>
</dbReference>
<dbReference type="GO" id="GO:0005886">
    <property type="term" value="C:plasma membrane"/>
    <property type="evidence" value="ECO:0007669"/>
    <property type="project" value="UniProtKB-SubCell"/>
</dbReference>
<feature type="transmembrane region" description="Helical" evidence="7">
    <location>
        <begin position="362"/>
        <end position="382"/>
    </location>
</feature>
<dbReference type="InterPro" id="IPR003838">
    <property type="entry name" value="ABC3_permease_C"/>
</dbReference>
<protein>
    <submittedName>
        <fullName evidence="9">FtsX-like permease family protein</fullName>
    </submittedName>
</protein>
<dbReference type="Proteomes" id="UP000469523">
    <property type="component" value="Unassembled WGS sequence"/>
</dbReference>
<evidence type="ECO:0000256" key="3">
    <source>
        <dbReference type="ARBA" id="ARBA00022692"/>
    </source>
</evidence>
<accession>A0A6N7XKY3</accession>
<organism evidence="9 10">
    <name type="scientific">Tissierella pigra</name>
    <dbReference type="NCBI Taxonomy" id="2607614"/>
    <lineage>
        <taxon>Bacteria</taxon>
        <taxon>Bacillati</taxon>
        <taxon>Bacillota</taxon>
        <taxon>Tissierellia</taxon>
        <taxon>Tissierellales</taxon>
        <taxon>Tissierellaceae</taxon>
        <taxon>Tissierella</taxon>
    </lineage>
</organism>
<evidence type="ECO:0000256" key="6">
    <source>
        <dbReference type="ARBA" id="ARBA00038076"/>
    </source>
</evidence>
<evidence type="ECO:0000256" key="1">
    <source>
        <dbReference type="ARBA" id="ARBA00004651"/>
    </source>
</evidence>
<keyword evidence="2" id="KW-1003">Cell membrane</keyword>
<feature type="transmembrane region" description="Helical" evidence="7">
    <location>
        <begin position="269"/>
        <end position="291"/>
    </location>
</feature>
<feature type="transmembrane region" description="Helical" evidence="7">
    <location>
        <begin position="760"/>
        <end position="783"/>
    </location>
</feature>
<dbReference type="PANTHER" id="PTHR30572">
    <property type="entry name" value="MEMBRANE COMPONENT OF TRANSPORTER-RELATED"/>
    <property type="match status" value="1"/>
</dbReference>
<comment type="caution">
    <text evidence="9">The sequence shown here is derived from an EMBL/GenBank/DDBJ whole genome shotgun (WGS) entry which is preliminary data.</text>
</comment>
<keyword evidence="3 7" id="KW-0812">Transmembrane</keyword>
<keyword evidence="10" id="KW-1185">Reference proteome</keyword>
<reference evidence="9 10" key="1">
    <citation type="submission" date="2019-09" db="EMBL/GenBank/DDBJ databases">
        <title>In-depth cultivation of the pig gut microbiome towards novel bacterial diversity and tailored functional studies.</title>
        <authorList>
            <person name="Wylensek D."/>
            <person name="Hitch T.C.A."/>
            <person name="Clavel T."/>
        </authorList>
    </citation>
    <scope>NUCLEOTIDE SEQUENCE [LARGE SCALE GENOMIC DNA]</scope>
    <source>
        <strain evidence="9 10">WCA3-693-APC-4?</strain>
    </source>
</reference>
<feature type="transmembrane region" description="Helical" evidence="7">
    <location>
        <begin position="795"/>
        <end position="824"/>
    </location>
</feature>
<comment type="subcellular location">
    <subcellularLocation>
        <location evidence="1">Cell membrane</location>
        <topology evidence="1">Multi-pass membrane protein</topology>
    </subcellularLocation>
</comment>
<dbReference type="PANTHER" id="PTHR30572:SF4">
    <property type="entry name" value="ABC TRANSPORTER PERMEASE YTRF"/>
    <property type="match status" value="1"/>
</dbReference>
<feature type="transmembrane region" description="Helical" evidence="7">
    <location>
        <begin position="707"/>
        <end position="729"/>
    </location>
</feature>
<evidence type="ECO:0000256" key="4">
    <source>
        <dbReference type="ARBA" id="ARBA00022989"/>
    </source>
</evidence>
<evidence type="ECO:0000259" key="8">
    <source>
        <dbReference type="Pfam" id="PF02687"/>
    </source>
</evidence>
<evidence type="ECO:0000313" key="10">
    <source>
        <dbReference type="Proteomes" id="UP000469523"/>
    </source>
</evidence>
<proteinExistence type="inferred from homology"/>
<name>A0A6N7XKY3_9FIRM</name>
<evidence type="ECO:0000256" key="5">
    <source>
        <dbReference type="ARBA" id="ARBA00023136"/>
    </source>
</evidence>
<evidence type="ECO:0000256" key="2">
    <source>
        <dbReference type="ARBA" id="ARBA00022475"/>
    </source>
</evidence>
<evidence type="ECO:0000256" key="7">
    <source>
        <dbReference type="SAM" id="Phobius"/>
    </source>
</evidence>
<feature type="transmembrane region" description="Helical" evidence="7">
    <location>
        <begin position="323"/>
        <end position="350"/>
    </location>
</feature>
<comment type="similarity">
    <text evidence="6">Belongs to the ABC-4 integral membrane protein family.</text>
</comment>
<dbReference type="Pfam" id="PF02687">
    <property type="entry name" value="FtsX"/>
    <property type="match status" value="2"/>
</dbReference>
<dbReference type="RefSeq" id="WP_154441830.1">
    <property type="nucleotide sequence ID" value="NZ_VUNQ01000041.1"/>
</dbReference>
<feature type="domain" description="ABC3 transporter permease C-terminal" evidence="8">
    <location>
        <begin position="275"/>
        <end position="394"/>
    </location>
</feature>
<sequence length="837" mass="94646">MYENNNKAIVKKLAKRSIKTNRMRNVFAVLAIILTTVLFTTVFTIGISMVKSIEYSIMRQVGSSDHGGFKYLTTEEYEIIKKHKTIKEYGITVPVALAENPELAKRQIEISYIDENGAKYRFISPLHKGNMPKRENEIVLDTITLDMLGLGYELGQDITLDYSINGKDYSKKFVLTGYYEGDIVSMASSACVSKEFIEKNLSEIDQKRSKEDGSYTGTILLDVMLNNKFNIEEKLLKILYDSGFEEGSISYGINWAYMGSGSSIELSNIIPLVGLLLLIMLSGYLIIYNLFYISVVKDIRFYGLLKTIGTTSSQLKRLIIKQAMILSFIGVPFGLAMGYLVGIILLPYVLQILTFSHSAISINPIIFVGSALFSIITVLVSCHKPARYAAKTSPMEAVRYTGLSNYGNKKTKKSGKGVRLYKMAFSNVFRNKKKAFVVIVSLSLSMILLNSVYTIVSGFDMDKYLSGQAGTDFTIGDATFYRWRFEEENSNAVTEELCNEIEQLAGVEGVGKLYNKQVIIPTTGEMELLAKDEVETEDKSILEGIIRNKEIWIDMYGIDNILYPLLNEYIIHGEFDDELFKTGNYAVIYKGLWDINIYDIGDKINILSDEGQNKEYTIMAIVDRLPLYMYSGKVIVGAVNIYIPSEEYTRYTDNISIMTALFNVEDEYIPNMDQYIQNKIKEIPTLDYRSKAVYEQEYNDMVNTYNAVGYTLSLIIGLIGILNFINVMITSIISRRQEFATMQSIGMTNKQLRKMLIFEGLYYALITFAVVLVIGIPIIYFGVNSYAGGMSFFSYHFTILPIFICMPILIVISGIIPALCFTNIKNISVVERLREIE</sequence>
<feature type="transmembrane region" description="Helical" evidence="7">
    <location>
        <begin position="26"/>
        <end position="50"/>
    </location>
</feature>
<dbReference type="GO" id="GO:0022857">
    <property type="term" value="F:transmembrane transporter activity"/>
    <property type="evidence" value="ECO:0007669"/>
    <property type="project" value="TreeGrafter"/>
</dbReference>
<feature type="domain" description="ABC3 transporter permease C-terminal" evidence="8">
    <location>
        <begin position="711"/>
        <end position="828"/>
    </location>
</feature>
<dbReference type="EMBL" id="VUNQ01000041">
    <property type="protein sequence ID" value="MSU02731.1"/>
    <property type="molecule type" value="Genomic_DNA"/>
</dbReference>